<evidence type="ECO:0000259" key="12">
    <source>
        <dbReference type="PROSITE" id="PS50929"/>
    </source>
</evidence>
<dbReference type="GO" id="GO:0140359">
    <property type="term" value="F:ABC-type transporter activity"/>
    <property type="evidence" value="ECO:0007669"/>
    <property type="project" value="InterPro"/>
</dbReference>
<dbReference type="Gene3D" id="3.40.50.300">
    <property type="entry name" value="P-loop containing nucleotide triphosphate hydrolases"/>
    <property type="match status" value="1"/>
</dbReference>
<dbReference type="InterPro" id="IPR027417">
    <property type="entry name" value="P-loop_NTPase"/>
</dbReference>
<dbReference type="CDD" id="cd03246">
    <property type="entry name" value="ABCC_Protease_Secretion"/>
    <property type="match status" value="1"/>
</dbReference>
<feature type="transmembrane region" description="Helical" evidence="10">
    <location>
        <begin position="149"/>
        <end position="175"/>
    </location>
</feature>
<dbReference type="PANTHER" id="PTHR24221:SF248">
    <property type="entry name" value="ABC TRANSPORTER TRANSMEMBRANE REGION"/>
    <property type="match status" value="1"/>
</dbReference>
<dbReference type="GO" id="GO:0030253">
    <property type="term" value="P:protein secretion by the type I secretion system"/>
    <property type="evidence" value="ECO:0007669"/>
    <property type="project" value="InterPro"/>
</dbReference>
<dbReference type="SUPFAM" id="SSF52540">
    <property type="entry name" value="P-loop containing nucleoside triphosphate hydrolases"/>
    <property type="match status" value="1"/>
</dbReference>
<dbReference type="KEGG" id="mee:DA075_08480"/>
<feature type="domain" description="ABC transporter" evidence="11">
    <location>
        <begin position="335"/>
        <end position="571"/>
    </location>
</feature>
<evidence type="ECO:0000256" key="1">
    <source>
        <dbReference type="ARBA" id="ARBA00004651"/>
    </source>
</evidence>
<dbReference type="GO" id="GO:0030256">
    <property type="term" value="C:type I protein secretion system complex"/>
    <property type="evidence" value="ECO:0007669"/>
    <property type="project" value="InterPro"/>
</dbReference>
<dbReference type="GO" id="GO:0034040">
    <property type="term" value="F:ATPase-coupled lipid transmembrane transporter activity"/>
    <property type="evidence" value="ECO:0007669"/>
    <property type="project" value="TreeGrafter"/>
</dbReference>
<dbReference type="PANTHER" id="PTHR24221">
    <property type="entry name" value="ATP-BINDING CASSETTE SUB-FAMILY B"/>
    <property type="match status" value="1"/>
</dbReference>
<dbReference type="CDD" id="cd18586">
    <property type="entry name" value="ABC_6TM_PrtD_like"/>
    <property type="match status" value="1"/>
</dbReference>
<evidence type="ECO:0000259" key="11">
    <source>
        <dbReference type="PROSITE" id="PS50893"/>
    </source>
</evidence>
<evidence type="ECO:0000313" key="14">
    <source>
        <dbReference type="Proteomes" id="UP000244755"/>
    </source>
</evidence>
<dbReference type="InterPro" id="IPR010128">
    <property type="entry name" value="ATPase_T1SS_PrtD-like"/>
</dbReference>
<keyword evidence="3" id="KW-0813">Transport</keyword>
<evidence type="ECO:0000313" key="13">
    <source>
        <dbReference type="EMBL" id="AWB20943.1"/>
    </source>
</evidence>
<dbReference type="RefSeq" id="WP_099952832.1">
    <property type="nucleotide sequence ID" value="NZ_CP028843.1"/>
</dbReference>
<dbReference type="Proteomes" id="UP000244755">
    <property type="component" value="Chromosome 1"/>
</dbReference>
<dbReference type="InterPro" id="IPR017871">
    <property type="entry name" value="ABC_transporter-like_CS"/>
</dbReference>
<dbReference type="PROSITE" id="PS00211">
    <property type="entry name" value="ABC_TRANSPORTER_1"/>
    <property type="match status" value="1"/>
</dbReference>
<dbReference type="InterPro" id="IPR036640">
    <property type="entry name" value="ABC1_TM_sf"/>
</dbReference>
<dbReference type="Pfam" id="PF00664">
    <property type="entry name" value="ABC_membrane"/>
    <property type="match status" value="1"/>
</dbReference>
<evidence type="ECO:0000256" key="7">
    <source>
        <dbReference type="ARBA" id="ARBA00022840"/>
    </source>
</evidence>
<dbReference type="GO" id="GO:0016887">
    <property type="term" value="F:ATP hydrolysis activity"/>
    <property type="evidence" value="ECO:0007669"/>
    <property type="project" value="InterPro"/>
</dbReference>
<evidence type="ECO:0000256" key="4">
    <source>
        <dbReference type="ARBA" id="ARBA00022475"/>
    </source>
</evidence>
<keyword evidence="9 10" id="KW-0472">Membrane</keyword>
<name>A0A2R4WHD4_9HYPH</name>
<dbReference type="Pfam" id="PF00005">
    <property type="entry name" value="ABC_tran"/>
    <property type="match status" value="1"/>
</dbReference>
<keyword evidence="5 10" id="KW-0812">Transmembrane</keyword>
<protein>
    <submittedName>
        <fullName evidence="13">Type I secretion system permease/ATPase</fullName>
    </submittedName>
</protein>
<keyword evidence="7" id="KW-0067">ATP-binding</keyword>
<evidence type="ECO:0000256" key="2">
    <source>
        <dbReference type="ARBA" id="ARBA00005417"/>
    </source>
</evidence>
<dbReference type="NCBIfam" id="TIGR01842">
    <property type="entry name" value="type_I_sec_PrtD"/>
    <property type="match status" value="1"/>
</dbReference>
<feature type="transmembrane region" description="Helical" evidence="10">
    <location>
        <begin position="26"/>
        <end position="49"/>
    </location>
</feature>
<dbReference type="EMBL" id="CP028843">
    <property type="protein sequence ID" value="AWB20943.1"/>
    <property type="molecule type" value="Genomic_DNA"/>
</dbReference>
<comment type="subcellular location">
    <subcellularLocation>
        <location evidence="1">Cell membrane</location>
        <topology evidence="1">Multi-pass membrane protein</topology>
    </subcellularLocation>
</comment>
<keyword evidence="6" id="KW-0547">Nucleotide-binding</keyword>
<dbReference type="GO" id="GO:0005524">
    <property type="term" value="F:ATP binding"/>
    <property type="evidence" value="ECO:0007669"/>
    <property type="project" value="UniProtKB-KW"/>
</dbReference>
<feature type="transmembrane region" description="Helical" evidence="10">
    <location>
        <begin position="61"/>
        <end position="84"/>
    </location>
</feature>
<dbReference type="SMART" id="SM00382">
    <property type="entry name" value="AAA"/>
    <property type="match status" value="1"/>
</dbReference>
<evidence type="ECO:0000256" key="3">
    <source>
        <dbReference type="ARBA" id="ARBA00022448"/>
    </source>
</evidence>
<dbReference type="FunFam" id="3.40.50.300:FF:001444">
    <property type="entry name" value="ABC transporter ATP-binding protein"/>
    <property type="match status" value="1"/>
</dbReference>
<dbReference type="OrthoDB" id="9808328at2"/>
<evidence type="ECO:0000256" key="6">
    <source>
        <dbReference type="ARBA" id="ARBA00022741"/>
    </source>
</evidence>
<organism evidence="13 14">
    <name type="scientific">Methylobacterium currus</name>
    <dbReference type="NCBI Taxonomy" id="2051553"/>
    <lineage>
        <taxon>Bacteria</taxon>
        <taxon>Pseudomonadati</taxon>
        <taxon>Pseudomonadota</taxon>
        <taxon>Alphaproteobacteria</taxon>
        <taxon>Hyphomicrobiales</taxon>
        <taxon>Methylobacteriaceae</taxon>
        <taxon>Methylobacterium</taxon>
    </lineage>
</organism>
<dbReference type="InterPro" id="IPR011527">
    <property type="entry name" value="ABC1_TM_dom"/>
</dbReference>
<keyword evidence="8 10" id="KW-1133">Transmembrane helix</keyword>
<evidence type="ECO:0000256" key="9">
    <source>
        <dbReference type="ARBA" id="ARBA00023136"/>
    </source>
</evidence>
<proteinExistence type="inferred from homology"/>
<dbReference type="AlphaFoldDB" id="A0A2R4WHD4"/>
<keyword evidence="14" id="KW-1185">Reference proteome</keyword>
<dbReference type="InterPro" id="IPR003593">
    <property type="entry name" value="AAA+_ATPase"/>
</dbReference>
<accession>A0A2R4WHD4</accession>
<dbReference type="SUPFAM" id="SSF90123">
    <property type="entry name" value="ABC transporter transmembrane region"/>
    <property type="match status" value="1"/>
</dbReference>
<keyword evidence="4" id="KW-1003">Cell membrane</keyword>
<comment type="similarity">
    <text evidence="2">Belongs to the ABC transporter superfamily.</text>
</comment>
<evidence type="ECO:0000256" key="10">
    <source>
        <dbReference type="SAM" id="Phobius"/>
    </source>
</evidence>
<dbReference type="InterPro" id="IPR039421">
    <property type="entry name" value="Type_1_exporter"/>
</dbReference>
<evidence type="ECO:0000256" key="8">
    <source>
        <dbReference type="ARBA" id="ARBA00022989"/>
    </source>
</evidence>
<dbReference type="PROSITE" id="PS50893">
    <property type="entry name" value="ABC_TRANSPORTER_2"/>
    <property type="match status" value="1"/>
</dbReference>
<sequence>MKVSALNTHKHHDFNLLEAMGAGRRIIIALWLFSAIINILYLTGSFYMMQIYDRVIPGRSVPTLIALSLLAVSLYTGQAALDFFRSRVLSRLARSLDERLSPRVFALVARLPLSPGGVGLQPLRDLDQVRGFLAGGGPIGFFDLPWMPLYLAICFLFHPLIGLAVTVGALVLVVFTACTEVSTRKPVREANQHGSARNNLAEACRRNAEVIAAMGMSSHLCVRWDAINRKHLDSHERAGDVVGGLGGVSKVARMMLQSGVLGLGAYLVIHGEASSGIIIAGSILSARALAPLEQVIAHWKSFAGARQSWKRLRTLLADHPAPADKLALRKPASRLSVESVGLVPPNSQSLVVSGVSFVLTSGSGLGIIGPSASGKSSLARGLVGVWHPVRGSVRLDGATLDQWTPEVLGQHIGYLPQDIELFDGTIGQNIARFAPAPESDAIIKAAEQAGVHELIVRLPDGYETRIGEGGMALSGGQRQRIALARALYNEPFLVVMDEPNSNLDGEGEQALTQAIAGVRKRGGIVVVIAHRPSVLAAVDQVLIMAQGQVQAFGPKEQIMRPAKPASAPAFIQPAAAGAA</sequence>
<dbReference type="PROSITE" id="PS50929">
    <property type="entry name" value="ABC_TM1F"/>
    <property type="match status" value="1"/>
</dbReference>
<feature type="domain" description="ABC transmembrane type-1" evidence="12">
    <location>
        <begin position="32"/>
        <end position="304"/>
    </location>
</feature>
<dbReference type="Gene3D" id="1.20.1560.10">
    <property type="entry name" value="ABC transporter type 1, transmembrane domain"/>
    <property type="match status" value="1"/>
</dbReference>
<dbReference type="InterPro" id="IPR047957">
    <property type="entry name" value="ABC_AprD-like_6TM"/>
</dbReference>
<dbReference type="GO" id="GO:0005886">
    <property type="term" value="C:plasma membrane"/>
    <property type="evidence" value="ECO:0007669"/>
    <property type="project" value="UniProtKB-SubCell"/>
</dbReference>
<dbReference type="InterPro" id="IPR003439">
    <property type="entry name" value="ABC_transporter-like_ATP-bd"/>
</dbReference>
<gene>
    <name evidence="13" type="ORF">DA075_08480</name>
</gene>
<evidence type="ECO:0000256" key="5">
    <source>
        <dbReference type="ARBA" id="ARBA00022692"/>
    </source>
</evidence>
<reference evidence="13 14" key="1">
    <citation type="submission" date="2018-04" db="EMBL/GenBank/DDBJ databases">
        <title>Methylobacterium sp. PR1016A genome.</title>
        <authorList>
            <person name="Park W."/>
        </authorList>
    </citation>
    <scope>NUCLEOTIDE SEQUENCE [LARGE SCALE GENOMIC DNA]</scope>
    <source>
        <strain evidence="13 14">PR1016A</strain>
    </source>
</reference>